<dbReference type="PANTHER" id="PTHR48207">
    <property type="entry name" value="SUCCINATE--HYDROXYMETHYLGLUTARATE COA-TRANSFERASE"/>
    <property type="match status" value="1"/>
</dbReference>
<evidence type="ECO:0000313" key="3">
    <source>
        <dbReference type="EMBL" id="KDN49218.1"/>
    </source>
</evidence>
<organism evidence="3 4">
    <name type="scientific">Tilletiaria anomala (strain ATCC 24038 / CBS 436.72 / UBC 951)</name>
    <dbReference type="NCBI Taxonomy" id="1037660"/>
    <lineage>
        <taxon>Eukaryota</taxon>
        <taxon>Fungi</taxon>
        <taxon>Dikarya</taxon>
        <taxon>Basidiomycota</taxon>
        <taxon>Ustilaginomycotina</taxon>
        <taxon>Exobasidiomycetes</taxon>
        <taxon>Georgefischeriales</taxon>
        <taxon>Tilletiariaceae</taxon>
        <taxon>Tilletiaria</taxon>
    </lineage>
</organism>
<dbReference type="RefSeq" id="XP_013244301.1">
    <property type="nucleotide sequence ID" value="XM_013388847.1"/>
</dbReference>
<keyword evidence="4" id="KW-1185">Reference proteome</keyword>
<dbReference type="Gene3D" id="3.30.1540.10">
    <property type="entry name" value="formyl-coa transferase, domain 3"/>
    <property type="match status" value="1"/>
</dbReference>
<dbReference type="EMBL" id="JMSN01000022">
    <property type="protein sequence ID" value="KDN49218.1"/>
    <property type="molecule type" value="Genomic_DNA"/>
</dbReference>
<evidence type="ECO:0000256" key="2">
    <source>
        <dbReference type="ARBA" id="ARBA00022679"/>
    </source>
</evidence>
<dbReference type="InterPro" id="IPR050483">
    <property type="entry name" value="CoA-transferase_III_domain"/>
</dbReference>
<dbReference type="STRING" id="1037660.A0A066W9I7"/>
<gene>
    <name evidence="3" type="ORF">K437DRAFT_255345</name>
</gene>
<dbReference type="OMA" id="HRPGFGT"/>
<dbReference type="HOGENOM" id="CLU_033975_2_0_1"/>
<proteinExistence type="inferred from homology"/>
<comment type="caution">
    <text evidence="3">The sequence shown here is derived from an EMBL/GenBank/DDBJ whole genome shotgun (WGS) entry which is preliminary data.</text>
</comment>
<protein>
    <submittedName>
        <fullName evidence="3">CoA-transferase family III</fullName>
    </submittedName>
</protein>
<accession>A0A066W9I7</accession>
<dbReference type="GeneID" id="25264127"/>
<dbReference type="AlphaFoldDB" id="A0A066W9I7"/>
<reference evidence="3 4" key="1">
    <citation type="submission" date="2014-05" db="EMBL/GenBank/DDBJ databases">
        <title>Draft genome sequence of a rare smut relative, Tilletiaria anomala UBC 951.</title>
        <authorList>
            <consortium name="DOE Joint Genome Institute"/>
            <person name="Toome M."/>
            <person name="Kuo A."/>
            <person name="Henrissat B."/>
            <person name="Lipzen A."/>
            <person name="Tritt A."/>
            <person name="Yoshinaga Y."/>
            <person name="Zane M."/>
            <person name="Barry K."/>
            <person name="Grigoriev I.V."/>
            <person name="Spatafora J.W."/>
            <person name="Aimea M.C."/>
        </authorList>
    </citation>
    <scope>NUCLEOTIDE SEQUENCE [LARGE SCALE GENOMIC DNA]</scope>
    <source>
        <strain evidence="3 4">UBC 951</strain>
    </source>
</reference>
<dbReference type="InterPro" id="IPR003673">
    <property type="entry name" value="CoA-Trfase_fam_III"/>
</dbReference>
<dbReference type="OrthoDB" id="5863171at2759"/>
<dbReference type="Proteomes" id="UP000027361">
    <property type="component" value="Unassembled WGS sequence"/>
</dbReference>
<evidence type="ECO:0000256" key="1">
    <source>
        <dbReference type="ARBA" id="ARBA00008383"/>
    </source>
</evidence>
<dbReference type="InParanoid" id="A0A066W9I7"/>
<sequence>MTFLQSAVATRRLHRKLTSASTLVQRFTLVARACANSTSSQSPNGGPLAGIKVLELGHLIAAPFCGFLLAYYGADVIKVEAPGKGDPLRVWRELDVDGVSPWFRSLARNKKSVTIDLRQEKGRELVRQLALQSDVLLENFKPGRIERWGLGPSDLHPQNPGLIYTRVSGYGQTGPMRSVGGYASVCEAFSGFRFINGFPDEHGRPAGAPVRPNISLGDSLAGLHAAFGTVMALLARGKAAPGSKTGQTVDVAIYESVMAMLEGIIPAYDRFGVVRGPSGSSVTGIVPTNVYVTKDPSTYIIIGANGDSIYNRLMTKIGRQDLIGDEFRNNDDRVRNQETIENAITAWTSQISADDALQALAEAEVPSGRINSVEDRESHA</sequence>
<dbReference type="InterPro" id="IPR044855">
    <property type="entry name" value="CoA-Trfase_III_dom3_sf"/>
</dbReference>
<dbReference type="GO" id="GO:0008410">
    <property type="term" value="F:CoA-transferase activity"/>
    <property type="evidence" value="ECO:0007669"/>
    <property type="project" value="TreeGrafter"/>
</dbReference>
<dbReference type="Pfam" id="PF02515">
    <property type="entry name" value="CoA_transf_3"/>
    <property type="match status" value="1"/>
</dbReference>
<dbReference type="PANTHER" id="PTHR48207:SF3">
    <property type="entry name" value="SUCCINATE--HYDROXYMETHYLGLUTARATE COA-TRANSFERASE"/>
    <property type="match status" value="1"/>
</dbReference>
<evidence type="ECO:0000313" key="4">
    <source>
        <dbReference type="Proteomes" id="UP000027361"/>
    </source>
</evidence>
<dbReference type="InterPro" id="IPR023606">
    <property type="entry name" value="CoA-Trfase_III_dom_1_sf"/>
</dbReference>
<dbReference type="SUPFAM" id="SSF89796">
    <property type="entry name" value="CoA-transferase family III (CaiB/BaiF)"/>
    <property type="match status" value="1"/>
</dbReference>
<comment type="similarity">
    <text evidence="1">Belongs to the CoA-transferase III family.</text>
</comment>
<dbReference type="Gene3D" id="3.40.50.10540">
    <property type="entry name" value="Crotonobetainyl-coa:carnitine coa-transferase, domain 1"/>
    <property type="match status" value="1"/>
</dbReference>
<name>A0A066W9I7_TILAU</name>
<keyword evidence="2 3" id="KW-0808">Transferase</keyword>